<evidence type="ECO:0000259" key="10">
    <source>
        <dbReference type="PROSITE" id="PS52029"/>
    </source>
</evidence>
<reference evidence="12" key="1">
    <citation type="submission" date="2018-06" db="EMBL/GenBank/DDBJ databases">
        <title>Complete genome of Pseudomonas insecticola strain QZS01.</title>
        <authorList>
            <person name="Wang J."/>
            <person name="Su Q."/>
        </authorList>
    </citation>
    <scope>NUCLEOTIDE SEQUENCE [LARGE SCALE GENOMIC DNA]</scope>
    <source>
        <strain evidence="12">QZS01</strain>
    </source>
</reference>
<evidence type="ECO:0000256" key="9">
    <source>
        <dbReference type="PROSITE-ProRule" id="PRU01373"/>
    </source>
</evidence>
<sequence length="323" mass="35246">MFGLVTNALAVQYTSPRGGNDLIGRMQVIKAKYEDTFADLGDTYSLGYSQLVAANPGVDAWLPGTGTDILLPTRYILPDAPRTGVIINLPEYRLYYYPKDGKTVYTFPLGIGREGWSSPLGNTKIVGKVKDPTWTPPASIRKEHAKDGDILPAVVPAGPDNPLGPYKMQLGFSGYLIHGSNQKFGVGTRTSHGCFRMLNPDVTFLYSILPMGTNVNIVTQPYKIGIEDGKIYFEAHQALDEHPAPDLHKFLNDFLAKHGNNPKFIIDYSVAQLVAEHHDGIPVQIGNTEGIPVKQPVKEVATTQANDQVDTAGQTGTEISHEN</sequence>
<dbReference type="SUPFAM" id="SSF141523">
    <property type="entry name" value="L,D-transpeptidase catalytic domain-like"/>
    <property type="match status" value="1"/>
</dbReference>
<dbReference type="PROSITE" id="PS52029">
    <property type="entry name" value="LD_TPASE"/>
    <property type="match status" value="1"/>
</dbReference>
<dbReference type="EMBL" id="CP029822">
    <property type="protein sequence ID" value="AZS52206.1"/>
    <property type="molecule type" value="Genomic_DNA"/>
</dbReference>
<evidence type="ECO:0000256" key="2">
    <source>
        <dbReference type="ARBA" id="ARBA00005992"/>
    </source>
</evidence>
<dbReference type="RefSeq" id="WP_109704295.1">
    <property type="nucleotide sequence ID" value="NZ_CP029822.1"/>
</dbReference>
<dbReference type="CDD" id="cd16913">
    <property type="entry name" value="YkuD_like"/>
    <property type="match status" value="1"/>
</dbReference>
<evidence type="ECO:0000256" key="4">
    <source>
        <dbReference type="ARBA" id="ARBA00022679"/>
    </source>
</evidence>
<evidence type="ECO:0000313" key="12">
    <source>
        <dbReference type="Proteomes" id="UP000273143"/>
    </source>
</evidence>
<dbReference type="PANTHER" id="PTHR30582:SF24">
    <property type="entry name" value="L,D-TRANSPEPTIDASE ERFK_SRFK-RELATED"/>
    <property type="match status" value="1"/>
</dbReference>
<dbReference type="Gene3D" id="2.40.440.10">
    <property type="entry name" value="L,D-transpeptidase catalytic domain-like"/>
    <property type="match status" value="1"/>
</dbReference>
<dbReference type="KEGG" id="emo:DM558_08385"/>
<dbReference type="GO" id="GO:0005576">
    <property type="term" value="C:extracellular region"/>
    <property type="evidence" value="ECO:0007669"/>
    <property type="project" value="TreeGrafter"/>
</dbReference>
<keyword evidence="8 9" id="KW-0961">Cell wall biogenesis/degradation</keyword>
<keyword evidence="5" id="KW-0378">Hydrolase</keyword>
<dbReference type="InterPro" id="IPR005490">
    <property type="entry name" value="LD_TPept_cat_dom"/>
</dbReference>
<evidence type="ECO:0000256" key="7">
    <source>
        <dbReference type="ARBA" id="ARBA00022984"/>
    </source>
</evidence>
<evidence type="ECO:0000256" key="1">
    <source>
        <dbReference type="ARBA" id="ARBA00004752"/>
    </source>
</evidence>
<dbReference type="GO" id="GO:0018104">
    <property type="term" value="P:peptidoglycan-protein cross-linking"/>
    <property type="evidence" value="ECO:0007669"/>
    <property type="project" value="TreeGrafter"/>
</dbReference>
<keyword evidence="12" id="KW-1185">Reference proteome</keyword>
<proteinExistence type="inferred from homology"/>
<evidence type="ECO:0000313" key="11">
    <source>
        <dbReference type="EMBL" id="AZS52206.1"/>
    </source>
</evidence>
<keyword evidence="6 9" id="KW-0133">Cell shape</keyword>
<dbReference type="InterPro" id="IPR050979">
    <property type="entry name" value="LD-transpeptidase"/>
</dbReference>
<accession>A0A3Q9JN20</accession>
<organism evidence="11 12">
    <name type="scientific">Entomomonas moraniae</name>
    <dbReference type="NCBI Taxonomy" id="2213226"/>
    <lineage>
        <taxon>Bacteria</taxon>
        <taxon>Pseudomonadati</taxon>
        <taxon>Pseudomonadota</taxon>
        <taxon>Gammaproteobacteria</taxon>
        <taxon>Pseudomonadales</taxon>
        <taxon>Pseudomonadaceae</taxon>
        <taxon>Entomomonas</taxon>
    </lineage>
</organism>
<evidence type="ECO:0000256" key="5">
    <source>
        <dbReference type="ARBA" id="ARBA00022801"/>
    </source>
</evidence>
<dbReference type="Pfam" id="PF03734">
    <property type="entry name" value="YkuD"/>
    <property type="match status" value="1"/>
</dbReference>
<comment type="pathway">
    <text evidence="1 9">Cell wall biogenesis; peptidoglycan biosynthesis.</text>
</comment>
<evidence type="ECO:0000256" key="6">
    <source>
        <dbReference type="ARBA" id="ARBA00022960"/>
    </source>
</evidence>
<comment type="similarity">
    <text evidence="2">Belongs to the YkuD family.</text>
</comment>
<dbReference type="UniPathway" id="UPA00219"/>
<dbReference type="InterPro" id="IPR038063">
    <property type="entry name" value="Transpep_catalytic_dom"/>
</dbReference>
<dbReference type="GO" id="GO:0016757">
    <property type="term" value="F:glycosyltransferase activity"/>
    <property type="evidence" value="ECO:0007669"/>
    <property type="project" value="UniProtKB-KW"/>
</dbReference>
<evidence type="ECO:0000256" key="3">
    <source>
        <dbReference type="ARBA" id="ARBA00022676"/>
    </source>
</evidence>
<protein>
    <recommendedName>
        <fullName evidence="10">L,D-TPase catalytic domain-containing protein</fullName>
    </recommendedName>
</protein>
<dbReference type="Proteomes" id="UP000273143">
    <property type="component" value="Chromosome"/>
</dbReference>
<dbReference type="PANTHER" id="PTHR30582">
    <property type="entry name" value="L,D-TRANSPEPTIDASE"/>
    <property type="match status" value="1"/>
</dbReference>
<dbReference type="GO" id="GO:0071972">
    <property type="term" value="F:peptidoglycan L,D-transpeptidase activity"/>
    <property type="evidence" value="ECO:0007669"/>
    <property type="project" value="TreeGrafter"/>
</dbReference>
<name>A0A3Q9JN20_9GAMM</name>
<keyword evidence="4" id="KW-0808">Transferase</keyword>
<feature type="active site" description="Nucleophile" evidence="9">
    <location>
        <position position="194"/>
    </location>
</feature>
<keyword evidence="7 9" id="KW-0573">Peptidoglycan synthesis</keyword>
<gene>
    <name evidence="11" type="ORF">DM558_08385</name>
</gene>
<dbReference type="AlphaFoldDB" id="A0A3Q9JN20"/>
<dbReference type="GO" id="GO:0008360">
    <property type="term" value="P:regulation of cell shape"/>
    <property type="evidence" value="ECO:0007669"/>
    <property type="project" value="UniProtKB-UniRule"/>
</dbReference>
<dbReference type="GO" id="GO:0071555">
    <property type="term" value="P:cell wall organization"/>
    <property type="evidence" value="ECO:0007669"/>
    <property type="project" value="UniProtKB-UniRule"/>
</dbReference>
<keyword evidence="3" id="KW-0328">Glycosyltransferase</keyword>
<evidence type="ECO:0000256" key="8">
    <source>
        <dbReference type="ARBA" id="ARBA00023316"/>
    </source>
</evidence>
<feature type="domain" description="L,D-TPase catalytic" evidence="10">
    <location>
        <begin position="83"/>
        <end position="218"/>
    </location>
</feature>
<feature type="active site" description="Proton donor/acceptor" evidence="9">
    <location>
        <position position="178"/>
    </location>
</feature>